<dbReference type="Pfam" id="PF03783">
    <property type="entry name" value="CsgG"/>
    <property type="match status" value="1"/>
</dbReference>
<dbReference type="Gene3D" id="3.40.50.10610">
    <property type="entry name" value="ABC-type transport auxiliary lipoprotein component"/>
    <property type="match status" value="1"/>
</dbReference>
<dbReference type="AlphaFoldDB" id="A0A0H3C7C9"/>
<evidence type="ECO:0000313" key="8">
    <source>
        <dbReference type="Proteomes" id="UP000001364"/>
    </source>
</evidence>
<gene>
    <name evidence="7" type="ordered locus">CCNA_01766</name>
</gene>
<dbReference type="RefSeq" id="YP_002517139.2">
    <property type="nucleotide sequence ID" value="NC_011916.1"/>
</dbReference>
<dbReference type="HOGENOM" id="CLU_1053508_0_0_5"/>
<feature type="chain" id="PRO_5002605988" evidence="6">
    <location>
        <begin position="24"/>
        <end position="261"/>
    </location>
</feature>
<dbReference type="OrthoDB" id="7189225at2"/>
<evidence type="ECO:0000256" key="4">
    <source>
        <dbReference type="ARBA" id="ARBA00023139"/>
    </source>
</evidence>
<dbReference type="EMBL" id="CP001340">
    <property type="protein sequence ID" value="ACL95231.2"/>
    <property type="molecule type" value="Genomic_DNA"/>
</dbReference>
<evidence type="ECO:0000256" key="3">
    <source>
        <dbReference type="ARBA" id="ARBA00023136"/>
    </source>
</evidence>
<protein>
    <submittedName>
        <fullName evidence="7">CsgG-related curli protein</fullName>
    </submittedName>
</protein>
<proteinExistence type="predicted"/>
<dbReference type="KEGG" id="ccs:CCNA_01766"/>
<dbReference type="PANTHER" id="PTHR41164">
    <property type="entry name" value="CURLI PRODUCTION ASSEMBLY/TRANSPORT COMPONENT CSGG"/>
    <property type="match status" value="1"/>
</dbReference>
<evidence type="ECO:0000256" key="1">
    <source>
        <dbReference type="ARBA" id="ARBA00022475"/>
    </source>
</evidence>
<dbReference type="GO" id="GO:0030288">
    <property type="term" value="C:outer membrane-bounded periplasmic space"/>
    <property type="evidence" value="ECO:0007669"/>
    <property type="project" value="InterPro"/>
</dbReference>
<keyword evidence="8" id="KW-1185">Reference proteome</keyword>
<dbReference type="Proteomes" id="UP000001364">
    <property type="component" value="Chromosome"/>
</dbReference>
<accession>A0A0H3C7C9</accession>
<name>A0A0H3C7C9_CAUVN</name>
<keyword evidence="2 6" id="KW-0732">Signal</keyword>
<sequence>MMTKMRPAIIAVGLSLIAGSAIAETKVAARDLSSLLSHCEAPVAALTVTAFKCKASACSVAPAPGSNTGLGALMSMAQAAQGLQTFPNIGDGLSNALTTALKTTGCFKVMAREDFEDLRREAEAAGITLKSASADYLVTGAITSLAVGAKTQSFGGGFVPLVGAVSRSTKSANISIDVRLVDVKASEVKASQTFDVSNERSSWGAGGAGWGGSGALFGAASSTQSPELDSVANESVIQAANYIVTQVAGSAAIPPVAAITK</sequence>
<dbReference type="GeneID" id="7331231"/>
<dbReference type="PANTHER" id="PTHR41164:SF1">
    <property type="entry name" value="CURLI PRODUCTION ASSEMBLY_TRANSPORT COMPONENT CSGG"/>
    <property type="match status" value="1"/>
</dbReference>
<keyword evidence="3" id="KW-0472">Membrane</keyword>
<dbReference type="RefSeq" id="WP_024265734.1">
    <property type="nucleotide sequence ID" value="NC_011916.1"/>
</dbReference>
<reference evidence="7 8" key="1">
    <citation type="journal article" date="2010" name="J. Bacteriol.">
        <title>The genetic basis of laboratory adaptation in Caulobacter crescentus.</title>
        <authorList>
            <person name="Marks M.E."/>
            <person name="Castro-Rojas C.M."/>
            <person name="Teiling C."/>
            <person name="Du L."/>
            <person name="Kapatral V."/>
            <person name="Walunas T.L."/>
            <person name="Crosson S."/>
        </authorList>
    </citation>
    <scope>NUCLEOTIDE SEQUENCE [LARGE SCALE GENOMIC DNA]</scope>
    <source>
        <strain evidence="8">NA1000 / CB15N</strain>
    </source>
</reference>
<keyword evidence="1" id="KW-1003">Cell membrane</keyword>
<evidence type="ECO:0000256" key="6">
    <source>
        <dbReference type="SAM" id="SignalP"/>
    </source>
</evidence>
<evidence type="ECO:0000256" key="5">
    <source>
        <dbReference type="ARBA" id="ARBA00023288"/>
    </source>
</evidence>
<dbReference type="InterPro" id="IPR005534">
    <property type="entry name" value="Curli_assmbl/transp-comp_CsgG"/>
</dbReference>
<evidence type="ECO:0000313" key="7">
    <source>
        <dbReference type="EMBL" id="ACL95231.2"/>
    </source>
</evidence>
<keyword evidence="5" id="KW-0449">Lipoprotein</keyword>
<feature type="signal peptide" evidence="6">
    <location>
        <begin position="1"/>
        <end position="23"/>
    </location>
</feature>
<keyword evidence="4" id="KW-0564">Palmitate</keyword>
<dbReference type="PATRIC" id="fig|565050.3.peg.1742"/>
<organism evidence="7 8">
    <name type="scientific">Caulobacter vibrioides (strain NA1000 / CB15N)</name>
    <name type="common">Caulobacter crescentus</name>
    <dbReference type="NCBI Taxonomy" id="565050"/>
    <lineage>
        <taxon>Bacteria</taxon>
        <taxon>Pseudomonadati</taxon>
        <taxon>Pseudomonadota</taxon>
        <taxon>Alphaproteobacteria</taxon>
        <taxon>Caulobacterales</taxon>
        <taxon>Caulobacteraceae</taxon>
        <taxon>Caulobacter</taxon>
    </lineage>
</organism>
<evidence type="ECO:0000256" key="2">
    <source>
        <dbReference type="ARBA" id="ARBA00022729"/>
    </source>
</evidence>